<sequence>MGRTLIAAALTALSTAATADPEGSVRSAYLACAVFDSTGLLSAPCEVSGWHSAVDVSIDTSAREAQEICRGVAAMLRDRAALFDPGWSLRIYSPFSSGNTIATCGL</sequence>
<dbReference type="STRING" id="1123501.Wenmar_03576"/>
<dbReference type="Proteomes" id="UP000035100">
    <property type="component" value="Unassembled WGS sequence"/>
</dbReference>
<keyword evidence="3" id="KW-1185">Reference proteome</keyword>
<dbReference type="RefSeq" id="WP_018302065.1">
    <property type="nucleotide sequence ID" value="NZ_KB902281.1"/>
</dbReference>
<accession>A0A0D0Q5S9</accession>
<feature type="chain" id="PRO_5002235858" evidence="1">
    <location>
        <begin position="20"/>
        <end position="106"/>
    </location>
</feature>
<evidence type="ECO:0000313" key="3">
    <source>
        <dbReference type="Proteomes" id="UP000035100"/>
    </source>
</evidence>
<dbReference type="AlphaFoldDB" id="A0A0D0Q5S9"/>
<reference evidence="2 3" key="1">
    <citation type="submission" date="2013-01" db="EMBL/GenBank/DDBJ databases">
        <authorList>
            <person name="Fiebig A."/>
            <person name="Goeker M."/>
            <person name="Klenk H.-P.P."/>
        </authorList>
    </citation>
    <scope>NUCLEOTIDE SEQUENCE [LARGE SCALE GENOMIC DNA]</scope>
    <source>
        <strain evidence="2 3">DSM 24838</strain>
    </source>
</reference>
<dbReference type="OrthoDB" id="8303552at2"/>
<protein>
    <submittedName>
        <fullName evidence="2">Uncharacterized protein</fullName>
    </submittedName>
</protein>
<dbReference type="EMBL" id="AONG01000019">
    <property type="protein sequence ID" value="KIQ67847.1"/>
    <property type="molecule type" value="Genomic_DNA"/>
</dbReference>
<evidence type="ECO:0000313" key="2">
    <source>
        <dbReference type="EMBL" id="KIQ67847.1"/>
    </source>
</evidence>
<evidence type="ECO:0000256" key="1">
    <source>
        <dbReference type="SAM" id="SignalP"/>
    </source>
</evidence>
<keyword evidence="1" id="KW-0732">Signal</keyword>
<gene>
    <name evidence="2" type="ORF">Wenmar_03576</name>
</gene>
<feature type="signal peptide" evidence="1">
    <location>
        <begin position="1"/>
        <end position="19"/>
    </location>
</feature>
<organism evidence="2 3">
    <name type="scientific">Wenxinia marina DSM 24838</name>
    <dbReference type="NCBI Taxonomy" id="1123501"/>
    <lineage>
        <taxon>Bacteria</taxon>
        <taxon>Pseudomonadati</taxon>
        <taxon>Pseudomonadota</taxon>
        <taxon>Alphaproteobacteria</taxon>
        <taxon>Rhodobacterales</taxon>
        <taxon>Roseobacteraceae</taxon>
        <taxon>Wenxinia</taxon>
    </lineage>
</organism>
<comment type="caution">
    <text evidence="2">The sequence shown here is derived from an EMBL/GenBank/DDBJ whole genome shotgun (WGS) entry which is preliminary data.</text>
</comment>
<name>A0A0D0Q5S9_9RHOB</name>
<proteinExistence type="predicted"/>